<evidence type="ECO:0000313" key="8">
    <source>
        <dbReference type="EMBL" id="EMD37760.1"/>
    </source>
</evidence>
<comment type="cofactor">
    <cofactor evidence="1">
        <name>Zn(2+)</name>
        <dbReference type="ChEBI" id="CHEBI:29105"/>
    </cofactor>
</comment>
<evidence type="ECO:0000256" key="6">
    <source>
        <dbReference type="ARBA" id="ARBA00023027"/>
    </source>
</evidence>
<dbReference type="GO" id="GO:0004022">
    <property type="term" value="F:alcohol dehydrogenase (NAD+) activity"/>
    <property type="evidence" value="ECO:0007669"/>
    <property type="project" value="TreeGrafter"/>
</dbReference>
<protein>
    <recommendedName>
        <fullName evidence="7">Enoyl reductase (ER) domain-containing protein</fullName>
    </recommendedName>
</protein>
<dbReference type="FunFam" id="3.40.50.720:FF:000039">
    <property type="entry name" value="Alcohol dehydrogenase AdhP"/>
    <property type="match status" value="1"/>
</dbReference>
<evidence type="ECO:0000259" key="7">
    <source>
        <dbReference type="SMART" id="SM00829"/>
    </source>
</evidence>
<dbReference type="InterPro" id="IPR020843">
    <property type="entry name" value="ER"/>
</dbReference>
<dbReference type="SMART" id="SM00829">
    <property type="entry name" value="PKS_ER"/>
    <property type="match status" value="1"/>
</dbReference>
<dbReference type="PANTHER" id="PTHR42940">
    <property type="entry name" value="ALCOHOL DEHYDROGENASE 1-RELATED"/>
    <property type="match status" value="1"/>
</dbReference>
<dbReference type="OrthoDB" id="1879366at2759"/>
<accession>M2QZT4</accession>
<dbReference type="SUPFAM" id="SSF50129">
    <property type="entry name" value="GroES-like"/>
    <property type="match status" value="1"/>
</dbReference>
<dbReference type="GO" id="GO:0005737">
    <property type="term" value="C:cytoplasm"/>
    <property type="evidence" value="ECO:0007669"/>
    <property type="project" value="TreeGrafter"/>
</dbReference>
<evidence type="ECO:0000256" key="3">
    <source>
        <dbReference type="ARBA" id="ARBA00022723"/>
    </source>
</evidence>
<evidence type="ECO:0000256" key="1">
    <source>
        <dbReference type="ARBA" id="ARBA00001947"/>
    </source>
</evidence>
<keyword evidence="6" id="KW-0520">NAD</keyword>
<dbReference type="Proteomes" id="UP000016930">
    <property type="component" value="Unassembled WGS sequence"/>
</dbReference>
<dbReference type="InterPro" id="IPR011032">
    <property type="entry name" value="GroES-like_sf"/>
</dbReference>
<keyword evidence="3" id="KW-0479">Metal-binding</keyword>
<dbReference type="EMBL" id="KB445796">
    <property type="protein sequence ID" value="EMD37760.1"/>
    <property type="molecule type" value="Genomic_DNA"/>
</dbReference>
<name>M2QZT4_CERS8</name>
<evidence type="ECO:0000256" key="4">
    <source>
        <dbReference type="ARBA" id="ARBA00022833"/>
    </source>
</evidence>
<sequence>MILGEFPLPSLPSVVGHEGIGHIVAIGIHTVDSQFSVGERIGVIATTQTCMKCELCLVGKEQYCSDVKYLAIHRTGTFSEYVITSSEYLVRIPGAVSSPAAAPILCAGITVYSALKNSSSKAGEWITISGAGGGLGHLAIQYAIAMGLRVIAIDTGDDKRVMCLSLGAEKWIDFKASIDLIADVREAADGIGPHTALVTAAGINIPYIQATQYLRPTGRLLCIGLPSGNVEGFSLISIIVKGIKLIGSSLGNRQEIVEALEFVARGKVQPHLEIYPHGDINVVLERMQKGETVGRVVLEY</sequence>
<dbReference type="InterPro" id="IPR013149">
    <property type="entry name" value="ADH-like_C"/>
</dbReference>
<keyword evidence="4" id="KW-0862">Zinc</keyword>
<dbReference type="HOGENOM" id="CLU_026673_20_1_1"/>
<dbReference type="Gene3D" id="3.90.180.10">
    <property type="entry name" value="Medium-chain alcohol dehydrogenases, catalytic domain"/>
    <property type="match status" value="1"/>
</dbReference>
<dbReference type="PANTHER" id="PTHR42940:SF2">
    <property type="entry name" value="DEHYDROGENASE FAMILY OXIDOREDUCTASE, PUTATIVE (JCVI)-RELATED"/>
    <property type="match status" value="1"/>
</dbReference>
<organism evidence="8 9">
    <name type="scientific">Ceriporiopsis subvermispora (strain B)</name>
    <name type="common">White-rot fungus</name>
    <name type="synonym">Gelatoporia subvermispora</name>
    <dbReference type="NCBI Taxonomy" id="914234"/>
    <lineage>
        <taxon>Eukaryota</taxon>
        <taxon>Fungi</taxon>
        <taxon>Dikarya</taxon>
        <taxon>Basidiomycota</taxon>
        <taxon>Agaricomycotina</taxon>
        <taxon>Agaricomycetes</taxon>
        <taxon>Polyporales</taxon>
        <taxon>Gelatoporiaceae</taxon>
        <taxon>Gelatoporia</taxon>
    </lineage>
</organism>
<dbReference type="Gene3D" id="3.40.50.720">
    <property type="entry name" value="NAD(P)-binding Rossmann-like Domain"/>
    <property type="match status" value="1"/>
</dbReference>
<dbReference type="InterPro" id="IPR036291">
    <property type="entry name" value="NAD(P)-bd_dom_sf"/>
</dbReference>
<evidence type="ECO:0000313" key="9">
    <source>
        <dbReference type="Proteomes" id="UP000016930"/>
    </source>
</evidence>
<keyword evidence="5" id="KW-0560">Oxidoreductase</keyword>
<dbReference type="STRING" id="914234.M2QZT4"/>
<dbReference type="Pfam" id="PF08240">
    <property type="entry name" value="ADH_N"/>
    <property type="match status" value="1"/>
</dbReference>
<dbReference type="GO" id="GO:0046872">
    <property type="term" value="F:metal ion binding"/>
    <property type="evidence" value="ECO:0007669"/>
    <property type="project" value="UniProtKB-KW"/>
</dbReference>
<evidence type="ECO:0000256" key="5">
    <source>
        <dbReference type="ARBA" id="ARBA00023002"/>
    </source>
</evidence>
<proteinExistence type="inferred from homology"/>
<evidence type="ECO:0000256" key="2">
    <source>
        <dbReference type="ARBA" id="ARBA00008072"/>
    </source>
</evidence>
<comment type="similarity">
    <text evidence="2">Belongs to the zinc-containing alcohol dehydrogenase family.</text>
</comment>
<feature type="domain" description="Enoyl reductase (ER)" evidence="7">
    <location>
        <begin position="4"/>
        <end position="298"/>
    </location>
</feature>
<gene>
    <name evidence="8" type="ORF">CERSUDRAFT_136562</name>
</gene>
<reference evidence="8 9" key="1">
    <citation type="journal article" date="2012" name="Proc. Natl. Acad. Sci. U.S.A.">
        <title>Comparative genomics of Ceriporiopsis subvermispora and Phanerochaete chrysosporium provide insight into selective ligninolysis.</title>
        <authorList>
            <person name="Fernandez-Fueyo E."/>
            <person name="Ruiz-Duenas F.J."/>
            <person name="Ferreira P."/>
            <person name="Floudas D."/>
            <person name="Hibbett D.S."/>
            <person name="Canessa P."/>
            <person name="Larrondo L.F."/>
            <person name="James T.Y."/>
            <person name="Seelenfreund D."/>
            <person name="Lobos S."/>
            <person name="Polanco R."/>
            <person name="Tello M."/>
            <person name="Honda Y."/>
            <person name="Watanabe T."/>
            <person name="Watanabe T."/>
            <person name="Ryu J.S."/>
            <person name="Kubicek C.P."/>
            <person name="Schmoll M."/>
            <person name="Gaskell J."/>
            <person name="Hammel K.E."/>
            <person name="St John F.J."/>
            <person name="Vanden Wymelenberg A."/>
            <person name="Sabat G."/>
            <person name="Splinter BonDurant S."/>
            <person name="Syed K."/>
            <person name="Yadav J.S."/>
            <person name="Doddapaneni H."/>
            <person name="Subramanian V."/>
            <person name="Lavin J.L."/>
            <person name="Oguiza J.A."/>
            <person name="Perez G."/>
            <person name="Pisabarro A.G."/>
            <person name="Ramirez L."/>
            <person name="Santoyo F."/>
            <person name="Master E."/>
            <person name="Coutinho P.M."/>
            <person name="Henrissat B."/>
            <person name="Lombard V."/>
            <person name="Magnuson J.K."/>
            <person name="Kuees U."/>
            <person name="Hori C."/>
            <person name="Igarashi K."/>
            <person name="Samejima M."/>
            <person name="Held B.W."/>
            <person name="Barry K.W."/>
            <person name="LaButti K.M."/>
            <person name="Lapidus A."/>
            <person name="Lindquist E.A."/>
            <person name="Lucas S.M."/>
            <person name="Riley R."/>
            <person name="Salamov A.A."/>
            <person name="Hoffmeister D."/>
            <person name="Schwenk D."/>
            <person name="Hadar Y."/>
            <person name="Yarden O."/>
            <person name="de Vries R.P."/>
            <person name="Wiebenga A."/>
            <person name="Stenlid J."/>
            <person name="Eastwood D."/>
            <person name="Grigoriev I.V."/>
            <person name="Berka R.M."/>
            <person name="Blanchette R.A."/>
            <person name="Kersten P."/>
            <person name="Martinez A.T."/>
            <person name="Vicuna R."/>
            <person name="Cullen D."/>
        </authorList>
    </citation>
    <scope>NUCLEOTIDE SEQUENCE [LARGE SCALE GENOMIC DNA]</scope>
    <source>
        <strain evidence="8 9">B</strain>
    </source>
</reference>
<dbReference type="SUPFAM" id="SSF51735">
    <property type="entry name" value="NAD(P)-binding Rossmann-fold domains"/>
    <property type="match status" value="1"/>
</dbReference>
<keyword evidence="9" id="KW-1185">Reference proteome</keyword>
<dbReference type="InterPro" id="IPR013154">
    <property type="entry name" value="ADH-like_N"/>
</dbReference>
<dbReference type="AlphaFoldDB" id="M2QZT4"/>
<dbReference type="Pfam" id="PF00107">
    <property type="entry name" value="ADH_zinc_N"/>
    <property type="match status" value="1"/>
</dbReference>